<dbReference type="NCBIfam" id="TIGR01951">
    <property type="entry name" value="nusB"/>
    <property type="match status" value="1"/>
</dbReference>
<dbReference type="InterPro" id="IPR011605">
    <property type="entry name" value="NusB_fam"/>
</dbReference>
<dbReference type="GO" id="GO:0031564">
    <property type="term" value="P:transcription antitermination"/>
    <property type="evidence" value="ECO:0007669"/>
    <property type="project" value="UniProtKB-KW"/>
</dbReference>
<dbReference type="GO" id="GO:0006353">
    <property type="term" value="P:DNA-templated transcription termination"/>
    <property type="evidence" value="ECO:0007669"/>
    <property type="project" value="UniProtKB-UniRule"/>
</dbReference>
<dbReference type="EMBL" id="AZDJ01000001">
    <property type="protein sequence ID" value="KRK74291.1"/>
    <property type="molecule type" value="Genomic_DNA"/>
</dbReference>
<comment type="similarity">
    <text evidence="1 6">Belongs to the NusB family.</text>
</comment>
<evidence type="ECO:0000256" key="4">
    <source>
        <dbReference type="ARBA" id="ARBA00023015"/>
    </source>
</evidence>
<evidence type="ECO:0000313" key="8">
    <source>
        <dbReference type="EMBL" id="KRK74291.1"/>
    </source>
</evidence>
<evidence type="ECO:0000256" key="1">
    <source>
        <dbReference type="ARBA" id="ARBA00005952"/>
    </source>
</evidence>
<dbReference type="OrthoDB" id="9811381at2"/>
<keyword evidence="4 6" id="KW-0805">Transcription regulation</keyword>
<dbReference type="PANTHER" id="PTHR11078:SF3">
    <property type="entry name" value="ANTITERMINATION NUSB DOMAIN-CONTAINING PROTEIN"/>
    <property type="match status" value="1"/>
</dbReference>
<keyword evidence="3 6" id="KW-0694">RNA-binding</keyword>
<keyword evidence="5 6" id="KW-0804">Transcription</keyword>
<organism evidence="8 9">
    <name type="scientific">Lacticaseibacillus nasuensis JCM 17158</name>
    <dbReference type="NCBI Taxonomy" id="1291734"/>
    <lineage>
        <taxon>Bacteria</taxon>
        <taxon>Bacillati</taxon>
        <taxon>Bacillota</taxon>
        <taxon>Bacilli</taxon>
        <taxon>Lactobacillales</taxon>
        <taxon>Lactobacillaceae</taxon>
        <taxon>Lacticaseibacillus</taxon>
    </lineage>
</organism>
<dbReference type="Proteomes" id="UP000051804">
    <property type="component" value="Unassembled WGS sequence"/>
</dbReference>
<dbReference type="InterPro" id="IPR006027">
    <property type="entry name" value="NusB_RsmB_TIM44"/>
</dbReference>
<dbReference type="GO" id="GO:0003723">
    <property type="term" value="F:RNA binding"/>
    <property type="evidence" value="ECO:0007669"/>
    <property type="project" value="UniProtKB-UniRule"/>
</dbReference>
<feature type="domain" description="NusB/RsmB/TIM44" evidence="7">
    <location>
        <begin position="6"/>
        <end position="128"/>
    </location>
</feature>
<sequence length="132" mass="14598">MRNRHEIREAAFQSLFALNANPEADHAAVYADVLAPGEEVPDYLMELVDGVLAHQAELDEAISAKLKKGWTLSRLTKTDLIVLRLGLYEIQYETAMPDKAAINEALEIAKTYSDEQAAKFINGILGHFVAKA</sequence>
<evidence type="ECO:0000256" key="3">
    <source>
        <dbReference type="ARBA" id="ARBA00022884"/>
    </source>
</evidence>
<evidence type="ECO:0000256" key="5">
    <source>
        <dbReference type="ARBA" id="ARBA00023163"/>
    </source>
</evidence>
<dbReference type="GO" id="GO:0005829">
    <property type="term" value="C:cytosol"/>
    <property type="evidence" value="ECO:0007669"/>
    <property type="project" value="TreeGrafter"/>
</dbReference>
<dbReference type="STRING" id="1291734.FD02_GL000892"/>
<comment type="caution">
    <text evidence="8">The sequence shown here is derived from an EMBL/GenBank/DDBJ whole genome shotgun (WGS) entry which is preliminary data.</text>
</comment>
<accession>A0A0R1JYH1</accession>
<dbReference type="SUPFAM" id="SSF48013">
    <property type="entry name" value="NusB-like"/>
    <property type="match status" value="1"/>
</dbReference>
<dbReference type="AlphaFoldDB" id="A0A0R1JYH1"/>
<keyword evidence="9" id="KW-1185">Reference proteome</keyword>
<dbReference type="PATRIC" id="fig|1291734.4.peg.919"/>
<dbReference type="Pfam" id="PF01029">
    <property type="entry name" value="NusB"/>
    <property type="match status" value="1"/>
</dbReference>
<evidence type="ECO:0000256" key="6">
    <source>
        <dbReference type="HAMAP-Rule" id="MF_00073"/>
    </source>
</evidence>
<keyword evidence="2 6" id="KW-0889">Transcription antitermination</keyword>
<gene>
    <name evidence="6" type="primary">nusB</name>
    <name evidence="8" type="ORF">FD02_GL000892</name>
</gene>
<dbReference type="InterPro" id="IPR035926">
    <property type="entry name" value="NusB-like_sf"/>
</dbReference>
<dbReference type="PANTHER" id="PTHR11078">
    <property type="entry name" value="N UTILIZATION SUBSTANCE PROTEIN B-RELATED"/>
    <property type="match status" value="1"/>
</dbReference>
<dbReference type="RefSeq" id="WP_056949882.1">
    <property type="nucleotide sequence ID" value="NZ_AZDJ01000001.1"/>
</dbReference>
<comment type="function">
    <text evidence="6">Involved in transcription antitermination. Required for transcription of ribosomal RNA (rRNA) genes. Binds specifically to the boxA antiterminator sequence of the ribosomal RNA (rrn) operons.</text>
</comment>
<protein>
    <recommendedName>
        <fullName evidence="6">Transcription antitermination protein NusB</fullName>
    </recommendedName>
    <alternativeName>
        <fullName evidence="6">Antitermination factor NusB</fullName>
    </alternativeName>
</protein>
<reference evidence="8 9" key="1">
    <citation type="journal article" date="2015" name="Genome Announc.">
        <title>Expanding the biotechnology potential of lactobacilli through comparative genomics of 213 strains and associated genera.</title>
        <authorList>
            <person name="Sun Z."/>
            <person name="Harris H.M."/>
            <person name="McCann A."/>
            <person name="Guo C."/>
            <person name="Argimon S."/>
            <person name="Zhang W."/>
            <person name="Yang X."/>
            <person name="Jeffery I.B."/>
            <person name="Cooney J.C."/>
            <person name="Kagawa T.F."/>
            <person name="Liu W."/>
            <person name="Song Y."/>
            <person name="Salvetti E."/>
            <person name="Wrobel A."/>
            <person name="Rasinkangas P."/>
            <person name="Parkhill J."/>
            <person name="Rea M.C."/>
            <person name="O'Sullivan O."/>
            <person name="Ritari J."/>
            <person name="Douillard F.P."/>
            <person name="Paul Ross R."/>
            <person name="Yang R."/>
            <person name="Briner A.E."/>
            <person name="Felis G.E."/>
            <person name="de Vos W.M."/>
            <person name="Barrangou R."/>
            <person name="Klaenhammer T.R."/>
            <person name="Caufield P.W."/>
            <person name="Cui Y."/>
            <person name="Zhang H."/>
            <person name="O'Toole P.W."/>
        </authorList>
    </citation>
    <scope>NUCLEOTIDE SEQUENCE [LARGE SCALE GENOMIC DNA]</scope>
    <source>
        <strain evidence="8 9">JCM 17158</strain>
    </source>
</reference>
<evidence type="ECO:0000256" key="2">
    <source>
        <dbReference type="ARBA" id="ARBA00022814"/>
    </source>
</evidence>
<name>A0A0R1JYH1_9LACO</name>
<evidence type="ECO:0000259" key="7">
    <source>
        <dbReference type="Pfam" id="PF01029"/>
    </source>
</evidence>
<dbReference type="HAMAP" id="MF_00073">
    <property type="entry name" value="NusB"/>
    <property type="match status" value="1"/>
</dbReference>
<dbReference type="NCBIfam" id="NF001223">
    <property type="entry name" value="PRK00202.1-1"/>
    <property type="match status" value="1"/>
</dbReference>
<dbReference type="Gene3D" id="1.10.940.10">
    <property type="entry name" value="NusB-like"/>
    <property type="match status" value="1"/>
</dbReference>
<evidence type="ECO:0000313" key="9">
    <source>
        <dbReference type="Proteomes" id="UP000051804"/>
    </source>
</evidence>
<proteinExistence type="inferred from homology"/>